<dbReference type="AlphaFoldDB" id="A0A3R6C438"/>
<dbReference type="PROSITE" id="PS51257">
    <property type="entry name" value="PROKAR_LIPOPROTEIN"/>
    <property type="match status" value="1"/>
</dbReference>
<dbReference type="Proteomes" id="UP000463337">
    <property type="component" value="Unassembled WGS sequence"/>
</dbReference>
<protein>
    <submittedName>
        <fullName evidence="1">Uncharacterized protein</fullName>
    </submittedName>
</protein>
<sequence length="182" mass="20776">MNKGLFLCGLFIALFLAGCGDDEVKIANQMTLYSRPDTIHLGGDLGMDSILVKGFTACEAYDAKWGTLPGDVAREFDMNASYLYFSYEARVVLLEDSIYDIGIGHFWDEKAGFSEDLSSYGFVISTFGVQKDKKQVLACTYLIYVEKNSDGEKIDRWLPVRPEELRWRYLRIEDFDQLKNIE</sequence>
<proteinExistence type="predicted"/>
<comment type="caution">
    <text evidence="1">The sequence shown here is derived from an EMBL/GenBank/DDBJ whole genome shotgun (WGS) entry which is preliminary data.</text>
</comment>
<evidence type="ECO:0000313" key="2">
    <source>
        <dbReference type="Proteomes" id="UP000463337"/>
    </source>
</evidence>
<dbReference type="RefSeq" id="WP_005865659.1">
    <property type="nucleotide sequence ID" value="NZ_AP019729.1"/>
</dbReference>
<dbReference type="EMBL" id="WKLT01000012">
    <property type="protein sequence ID" value="MRY58919.1"/>
    <property type="molecule type" value="Genomic_DNA"/>
</dbReference>
<organism evidence="1 2">
    <name type="scientific">Parabacteroides distasonis</name>
    <dbReference type="NCBI Taxonomy" id="823"/>
    <lineage>
        <taxon>Bacteria</taxon>
        <taxon>Pseudomonadati</taxon>
        <taxon>Bacteroidota</taxon>
        <taxon>Bacteroidia</taxon>
        <taxon>Bacteroidales</taxon>
        <taxon>Tannerellaceae</taxon>
        <taxon>Parabacteroides</taxon>
    </lineage>
</organism>
<name>A0A3R6C438_PARDI</name>
<accession>A0A3R6C438</accession>
<gene>
    <name evidence="1" type="ORF">GKD59_13600</name>
</gene>
<reference evidence="1 2" key="1">
    <citation type="journal article" date="2019" name="Nat. Med.">
        <title>A library of human gut bacterial isolates paired with longitudinal multiomics data enables mechanistic microbiome research.</title>
        <authorList>
            <person name="Poyet M."/>
            <person name="Groussin M."/>
            <person name="Gibbons S.M."/>
            <person name="Avila-Pacheco J."/>
            <person name="Jiang X."/>
            <person name="Kearney S.M."/>
            <person name="Perrotta A.R."/>
            <person name="Berdy B."/>
            <person name="Zhao S."/>
            <person name="Lieberman T.D."/>
            <person name="Swanson P.K."/>
            <person name="Smith M."/>
            <person name="Roesemann S."/>
            <person name="Alexander J.E."/>
            <person name="Rich S.A."/>
            <person name="Livny J."/>
            <person name="Vlamakis H."/>
            <person name="Clish C."/>
            <person name="Bullock K."/>
            <person name="Deik A."/>
            <person name="Scott J."/>
            <person name="Pierce K.A."/>
            <person name="Xavier R.J."/>
            <person name="Alm E.J."/>
        </authorList>
    </citation>
    <scope>NUCLEOTIDE SEQUENCE [LARGE SCALE GENOMIC DNA]</scope>
    <source>
        <strain evidence="1 2">BIOML-A41</strain>
    </source>
</reference>
<evidence type="ECO:0000313" key="1">
    <source>
        <dbReference type="EMBL" id="MRY58919.1"/>
    </source>
</evidence>